<comment type="caution">
    <text evidence="3">The sequence shown here is derived from an EMBL/GenBank/DDBJ whole genome shotgun (WGS) entry which is preliminary data.</text>
</comment>
<dbReference type="PANTHER" id="PTHR31088">
    <property type="entry name" value="MEMBRANE-ASSOCIATED PROTEIN VIPP1, CHLOROPLASTIC"/>
    <property type="match status" value="1"/>
</dbReference>
<proteinExistence type="inferred from homology"/>
<protein>
    <submittedName>
        <fullName evidence="3">Protein LiaH</fullName>
    </submittedName>
</protein>
<dbReference type="RefSeq" id="WP_282198518.1">
    <property type="nucleotide sequence ID" value="NZ_BOQE01000001.1"/>
</dbReference>
<dbReference type="PANTHER" id="PTHR31088:SF6">
    <property type="entry name" value="PHAGE SHOCK PROTEIN A"/>
    <property type="match status" value="1"/>
</dbReference>
<organism evidence="3 4">
    <name type="scientific">Collibacillus ludicampi</name>
    <dbReference type="NCBI Taxonomy" id="2771369"/>
    <lineage>
        <taxon>Bacteria</taxon>
        <taxon>Bacillati</taxon>
        <taxon>Bacillota</taxon>
        <taxon>Bacilli</taxon>
        <taxon>Bacillales</taxon>
        <taxon>Alicyclobacillaceae</taxon>
        <taxon>Collibacillus</taxon>
    </lineage>
</organism>
<evidence type="ECO:0000256" key="2">
    <source>
        <dbReference type="SAM" id="Coils"/>
    </source>
</evidence>
<keyword evidence="4" id="KW-1185">Reference proteome</keyword>
<dbReference type="InterPro" id="IPR007157">
    <property type="entry name" value="PspA_VIPP1"/>
</dbReference>
<evidence type="ECO:0000313" key="4">
    <source>
        <dbReference type="Proteomes" id="UP001057291"/>
    </source>
</evidence>
<name>A0AAV4LCB5_9BACL</name>
<dbReference type="Proteomes" id="UP001057291">
    <property type="component" value="Unassembled WGS sequence"/>
</dbReference>
<reference evidence="3" key="1">
    <citation type="journal article" date="2023" name="Int. J. Syst. Evol. Microbiol.">
        <title>Collibacillus ludicampi gen. nov., sp. nov., a new soil bacterium of the family Alicyclobacillaceae.</title>
        <authorList>
            <person name="Jojima T."/>
            <person name="Ioku Y."/>
            <person name="Fukuta Y."/>
            <person name="Shirasaka N."/>
            <person name="Matsumura Y."/>
            <person name="Mori M."/>
        </authorList>
    </citation>
    <scope>NUCLEOTIDE SEQUENCE</scope>
    <source>
        <strain evidence="3">TP075</strain>
    </source>
</reference>
<evidence type="ECO:0000256" key="1">
    <source>
        <dbReference type="ARBA" id="ARBA00043985"/>
    </source>
</evidence>
<sequence length="226" mass="26127">MSILKRIQDIVLANVNEVLDKIENPVCMVKHYIREMENEILQAEKALSRQMVIKKKHEMLIEETEAAIAKRDRQAKLAVETGEDHIAKLALQDKLLLEKKLEEYRKQHETIKQQTVSLGDQVKKMKEKHRELKNRQLVLLSRANAAQSMKKLQSFLSTVDAESVTKEFARLEERVLMMEIEANARRGTQGIDLGIESRFAEQAIQDEVEKELEKLKAKQAVSENKQ</sequence>
<keyword evidence="2" id="KW-0175">Coiled coil</keyword>
<dbReference type="Pfam" id="PF04012">
    <property type="entry name" value="PspA_IM30"/>
    <property type="match status" value="1"/>
</dbReference>
<dbReference type="EMBL" id="BOQE01000001">
    <property type="protein sequence ID" value="GIM45304.1"/>
    <property type="molecule type" value="Genomic_DNA"/>
</dbReference>
<dbReference type="AlphaFoldDB" id="A0AAV4LCB5"/>
<comment type="similarity">
    <text evidence="1">Belongs to the PspA/Vipp/IM30 family.</text>
</comment>
<gene>
    <name evidence="3" type="primary">liaH</name>
    <name evidence="3" type="ORF">DNHGIG_08530</name>
</gene>
<accession>A0AAV4LCB5</accession>
<feature type="coiled-coil region" evidence="2">
    <location>
        <begin position="87"/>
        <end position="114"/>
    </location>
</feature>
<evidence type="ECO:0000313" key="3">
    <source>
        <dbReference type="EMBL" id="GIM45304.1"/>
    </source>
</evidence>